<proteinExistence type="predicted"/>
<evidence type="ECO:0000313" key="2">
    <source>
        <dbReference type="EMBL" id="TKA31310.1"/>
    </source>
</evidence>
<keyword evidence="3" id="KW-1185">Reference proteome</keyword>
<gene>
    <name evidence="2" type="ORF">B0A50_02155</name>
</gene>
<comment type="caution">
    <text evidence="2">The sequence shown here is derived from an EMBL/GenBank/DDBJ whole genome shotgun (WGS) entry which is preliminary data.</text>
</comment>
<sequence>MRYLALLTASLPILATASPLKPRAGGPAFIPIPANCTVINSLPNTTRTTTSCTSANLPSGYMLPTNFTATHEVFAEYFPQPSVTPSQQAVKCQQQCYGYGTKGTCKAALLAYGVRTPKGYLGTEGGVPMTACLMYDVHVDSTMFVASPEGQFVNETMGNIYCPG</sequence>
<name>A0A4U0U7T0_9PEZI</name>
<dbReference type="AlphaFoldDB" id="A0A4U0U7T0"/>
<organism evidence="2 3">
    <name type="scientific">Salinomyces thailandicus</name>
    <dbReference type="NCBI Taxonomy" id="706561"/>
    <lineage>
        <taxon>Eukaryota</taxon>
        <taxon>Fungi</taxon>
        <taxon>Dikarya</taxon>
        <taxon>Ascomycota</taxon>
        <taxon>Pezizomycotina</taxon>
        <taxon>Dothideomycetes</taxon>
        <taxon>Dothideomycetidae</taxon>
        <taxon>Mycosphaerellales</taxon>
        <taxon>Teratosphaeriaceae</taxon>
        <taxon>Salinomyces</taxon>
    </lineage>
</organism>
<feature type="signal peptide" evidence="1">
    <location>
        <begin position="1"/>
        <end position="17"/>
    </location>
</feature>
<protein>
    <submittedName>
        <fullName evidence="2">Uncharacterized protein</fullName>
    </submittedName>
</protein>
<feature type="chain" id="PRO_5020449783" evidence="1">
    <location>
        <begin position="18"/>
        <end position="164"/>
    </location>
</feature>
<evidence type="ECO:0000256" key="1">
    <source>
        <dbReference type="SAM" id="SignalP"/>
    </source>
</evidence>
<accession>A0A4U0U7T0</accession>
<dbReference type="Proteomes" id="UP000308549">
    <property type="component" value="Unassembled WGS sequence"/>
</dbReference>
<dbReference type="OrthoDB" id="3938895at2759"/>
<reference evidence="2 3" key="1">
    <citation type="submission" date="2017-03" db="EMBL/GenBank/DDBJ databases">
        <title>Genomes of endolithic fungi from Antarctica.</title>
        <authorList>
            <person name="Coleine C."/>
            <person name="Masonjones S."/>
            <person name="Stajich J.E."/>
        </authorList>
    </citation>
    <scope>NUCLEOTIDE SEQUENCE [LARGE SCALE GENOMIC DNA]</scope>
    <source>
        <strain evidence="2 3">CCFEE 6315</strain>
    </source>
</reference>
<keyword evidence="1" id="KW-0732">Signal</keyword>
<dbReference type="EMBL" id="NAJL01000008">
    <property type="protein sequence ID" value="TKA31310.1"/>
    <property type="molecule type" value="Genomic_DNA"/>
</dbReference>
<evidence type="ECO:0000313" key="3">
    <source>
        <dbReference type="Proteomes" id="UP000308549"/>
    </source>
</evidence>